<gene>
    <name evidence="1" type="ORF">RIB2604_02107020</name>
</gene>
<proteinExistence type="predicted"/>
<comment type="caution">
    <text evidence="1">The sequence shown here is derived from an EMBL/GenBank/DDBJ whole genome shotgun (WGS) entry which is preliminary data.</text>
</comment>
<evidence type="ECO:0000313" key="2">
    <source>
        <dbReference type="Proteomes" id="UP000075230"/>
    </source>
</evidence>
<dbReference type="Proteomes" id="UP000075230">
    <property type="component" value="Unassembled WGS sequence"/>
</dbReference>
<accession>A0A146FNV1</accession>
<reference evidence="2" key="2">
    <citation type="submission" date="2016-02" db="EMBL/GenBank/DDBJ databases">
        <title>Genome sequencing of Aspergillus luchuensis NBRC 4314.</title>
        <authorList>
            <person name="Yamada O."/>
        </authorList>
    </citation>
    <scope>NUCLEOTIDE SEQUENCE [LARGE SCALE GENOMIC DNA]</scope>
    <source>
        <strain evidence="2">RIB 2604</strain>
    </source>
</reference>
<name>A0A146FNV1_ASPKA</name>
<sequence>MAVVDLSFGLKSYQLPTTEPSQPGSSIDIDRCSEHRHYTSTENLELNILQTDAKLLSVNTNPDSHGVAELHRLTEDM</sequence>
<dbReference type="AlphaFoldDB" id="A0A146FNV1"/>
<organism evidence="1 2">
    <name type="scientific">Aspergillus kawachii</name>
    <name type="common">White koji mold</name>
    <name type="synonym">Aspergillus awamori var. kawachi</name>
    <dbReference type="NCBI Taxonomy" id="1069201"/>
    <lineage>
        <taxon>Eukaryota</taxon>
        <taxon>Fungi</taxon>
        <taxon>Dikarya</taxon>
        <taxon>Ascomycota</taxon>
        <taxon>Pezizomycotina</taxon>
        <taxon>Eurotiomycetes</taxon>
        <taxon>Eurotiomycetidae</taxon>
        <taxon>Eurotiales</taxon>
        <taxon>Aspergillaceae</taxon>
        <taxon>Aspergillus</taxon>
        <taxon>Aspergillus subgen. Circumdati</taxon>
    </lineage>
</organism>
<evidence type="ECO:0000313" key="1">
    <source>
        <dbReference type="EMBL" id="GAT27019.1"/>
    </source>
</evidence>
<dbReference type="EMBL" id="BCWF01000021">
    <property type="protein sequence ID" value="GAT27019.1"/>
    <property type="molecule type" value="Genomic_DNA"/>
</dbReference>
<protein>
    <submittedName>
        <fullName evidence="1">Cell cycle control protein</fullName>
    </submittedName>
</protein>
<reference evidence="1 2" key="1">
    <citation type="journal article" date="2016" name="DNA Res.">
        <title>Genome sequence of Aspergillus luchuensis NBRC 4314.</title>
        <authorList>
            <person name="Yamada O."/>
            <person name="Machida M."/>
            <person name="Hosoyama A."/>
            <person name="Goto M."/>
            <person name="Takahashi T."/>
            <person name="Futagami T."/>
            <person name="Yamagata Y."/>
            <person name="Takeuchi M."/>
            <person name="Kobayashi T."/>
            <person name="Koike H."/>
            <person name="Abe K."/>
            <person name="Asai K."/>
            <person name="Arita M."/>
            <person name="Fujita N."/>
            <person name="Fukuda K."/>
            <person name="Higa K."/>
            <person name="Horikawa H."/>
            <person name="Ishikawa T."/>
            <person name="Jinno K."/>
            <person name="Kato Y."/>
            <person name="Kirimura K."/>
            <person name="Mizutani O."/>
            <person name="Nakasone K."/>
            <person name="Sano M."/>
            <person name="Shiraishi Y."/>
            <person name="Tsukahara M."/>
            <person name="Gomi K."/>
        </authorList>
    </citation>
    <scope>NUCLEOTIDE SEQUENCE [LARGE SCALE GENOMIC DNA]</scope>
    <source>
        <strain evidence="1 2">RIB 2604</strain>
    </source>
</reference>